<comment type="caution">
    <text evidence="2">The sequence shown here is derived from an EMBL/GenBank/DDBJ whole genome shotgun (WGS) entry which is preliminary data.</text>
</comment>
<gene>
    <name evidence="2" type="ORF">MZO42_16060</name>
</gene>
<feature type="signal peptide" evidence="1">
    <location>
        <begin position="1"/>
        <end position="20"/>
    </location>
</feature>
<evidence type="ECO:0000313" key="2">
    <source>
        <dbReference type="EMBL" id="MDT8760216.1"/>
    </source>
</evidence>
<evidence type="ECO:0000256" key="1">
    <source>
        <dbReference type="SAM" id="SignalP"/>
    </source>
</evidence>
<accession>A0ABU3N9N0</accession>
<keyword evidence="1" id="KW-0732">Signal</keyword>
<dbReference type="PROSITE" id="PS51257">
    <property type="entry name" value="PROKAR_LIPOPROTEIN"/>
    <property type="match status" value="1"/>
</dbReference>
<proteinExistence type="predicted"/>
<dbReference type="EMBL" id="JALMLT010000004">
    <property type="protein sequence ID" value="MDT8760216.1"/>
    <property type="molecule type" value="Genomic_DNA"/>
</dbReference>
<evidence type="ECO:0008006" key="3">
    <source>
        <dbReference type="Google" id="ProtNLM"/>
    </source>
</evidence>
<reference evidence="2" key="1">
    <citation type="submission" date="2022-04" db="EMBL/GenBank/DDBJ databases">
        <title>Tomato heritable bacteria conferring resistance against bacterial wilt.</title>
        <authorList>
            <person name="Yin J."/>
        </authorList>
    </citation>
    <scope>NUCLEOTIDE SEQUENCE</scope>
    <source>
        <strain evidence="2">Cra20</strain>
    </source>
</reference>
<feature type="chain" id="PRO_5047140497" description="Lipoprotein" evidence="1">
    <location>
        <begin position="21"/>
        <end position="265"/>
    </location>
</feature>
<protein>
    <recommendedName>
        <fullName evidence="3">Lipoprotein</fullName>
    </recommendedName>
</protein>
<name>A0ABU3N9N0_9SPHN</name>
<sequence length="265" mass="27585">MKAPGLAGIVVCALGLGACAGGGSVKTAWQDVVKRCAASTLNGKKILFFGPSNGVGSGSVWRIDGEGVYRLRYDLKHMPKPQDFYADFTPTSCDGKSTKNFKGGFNASLGETPLTAEAKAQIDRARTVSAKANSVAWVPVAEGPYDSYIKANAASDVSKDLMTGSRYVLTRAFKVSGFETKITFDSKTAVSAKAALPAGSVIPSSLGGGLDVSWSETGELTLKSQGDFFIAGEFQQYKPDGFASGASTVLGEKVDIAPAAKAARD</sequence>
<organism evidence="2">
    <name type="scientific">Sphingomonas psychrotolerans</name>
    <dbReference type="NCBI Taxonomy" id="1327635"/>
    <lineage>
        <taxon>Bacteria</taxon>
        <taxon>Pseudomonadati</taxon>
        <taxon>Pseudomonadota</taxon>
        <taxon>Alphaproteobacteria</taxon>
        <taxon>Sphingomonadales</taxon>
        <taxon>Sphingomonadaceae</taxon>
        <taxon>Sphingomonas</taxon>
    </lineage>
</organism>